<feature type="region of interest" description="Disordered" evidence="1">
    <location>
        <begin position="119"/>
        <end position="270"/>
    </location>
</feature>
<feature type="compositionally biased region" description="Polar residues" evidence="1">
    <location>
        <begin position="235"/>
        <end position="255"/>
    </location>
</feature>
<keyword evidence="2" id="KW-1133">Transmembrane helix</keyword>
<keyword evidence="4" id="KW-1185">Reference proteome</keyword>
<accession>A0A5C3LF14</accession>
<feature type="compositionally biased region" description="Polar residues" evidence="1">
    <location>
        <begin position="146"/>
        <end position="195"/>
    </location>
</feature>
<evidence type="ECO:0000313" key="4">
    <source>
        <dbReference type="Proteomes" id="UP000308652"/>
    </source>
</evidence>
<feature type="compositionally biased region" description="Low complexity" evidence="1">
    <location>
        <begin position="215"/>
        <end position="227"/>
    </location>
</feature>
<name>A0A5C3LF14_9AGAR</name>
<evidence type="ECO:0000256" key="2">
    <source>
        <dbReference type="SAM" id="Phobius"/>
    </source>
</evidence>
<proteinExistence type="predicted"/>
<keyword evidence="2" id="KW-0472">Membrane</keyword>
<gene>
    <name evidence="3" type="ORF">BDQ12DRAFT_671670</name>
</gene>
<feature type="compositionally biased region" description="Low complexity" evidence="1">
    <location>
        <begin position="120"/>
        <end position="131"/>
    </location>
</feature>
<evidence type="ECO:0000313" key="3">
    <source>
        <dbReference type="EMBL" id="TFK31694.1"/>
    </source>
</evidence>
<dbReference type="OrthoDB" id="3070904at2759"/>
<dbReference type="Proteomes" id="UP000308652">
    <property type="component" value="Unassembled WGS sequence"/>
</dbReference>
<evidence type="ECO:0000256" key="1">
    <source>
        <dbReference type="SAM" id="MobiDB-lite"/>
    </source>
</evidence>
<protein>
    <submittedName>
        <fullName evidence="3">Uncharacterized protein</fullName>
    </submittedName>
</protein>
<dbReference type="AlphaFoldDB" id="A0A5C3LF14"/>
<feature type="region of interest" description="Disordered" evidence="1">
    <location>
        <begin position="68"/>
        <end position="100"/>
    </location>
</feature>
<feature type="transmembrane region" description="Helical" evidence="2">
    <location>
        <begin position="373"/>
        <end position="389"/>
    </location>
</feature>
<organism evidence="3 4">
    <name type="scientific">Crucibulum laeve</name>
    <dbReference type="NCBI Taxonomy" id="68775"/>
    <lineage>
        <taxon>Eukaryota</taxon>
        <taxon>Fungi</taxon>
        <taxon>Dikarya</taxon>
        <taxon>Basidiomycota</taxon>
        <taxon>Agaricomycotina</taxon>
        <taxon>Agaricomycetes</taxon>
        <taxon>Agaricomycetidae</taxon>
        <taxon>Agaricales</taxon>
        <taxon>Agaricineae</taxon>
        <taxon>Nidulariaceae</taxon>
        <taxon>Crucibulum</taxon>
    </lineage>
</organism>
<keyword evidence="2" id="KW-0812">Transmembrane</keyword>
<reference evidence="3 4" key="1">
    <citation type="journal article" date="2019" name="Nat. Ecol. Evol.">
        <title>Megaphylogeny resolves global patterns of mushroom evolution.</title>
        <authorList>
            <person name="Varga T."/>
            <person name="Krizsan K."/>
            <person name="Foldi C."/>
            <person name="Dima B."/>
            <person name="Sanchez-Garcia M."/>
            <person name="Sanchez-Ramirez S."/>
            <person name="Szollosi G.J."/>
            <person name="Szarkandi J.G."/>
            <person name="Papp V."/>
            <person name="Albert L."/>
            <person name="Andreopoulos W."/>
            <person name="Angelini C."/>
            <person name="Antonin V."/>
            <person name="Barry K.W."/>
            <person name="Bougher N.L."/>
            <person name="Buchanan P."/>
            <person name="Buyck B."/>
            <person name="Bense V."/>
            <person name="Catcheside P."/>
            <person name="Chovatia M."/>
            <person name="Cooper J."/>
            <person name="Damon W."/>
            <person name="Desjardin D."/>
            <person name="Finy P."/>
            <person name="Geml J."/>
            <person name="Haridas S."/>
            <person name="Hughes K."/>
            <person name="Justo A."/>
            <person name="Karasinski D."/>
            <person name="Kautmanova I."/>
            <person name="Kiss B."/>
            <person name="Kocsube S."/>
            <person name="Kotiranta H."/>
            <person name="LaButti K.M."/>
            <person name="Lechner B.E."/>
            <person name="Liimatainen K."/>
            <person name="Lipzen A."/>
            <person name="Lukacs Z."/>
            <person name="Mihaltcheva S."/>
            <person name="Morgado L.N."/>
            <person name="Niskanen T."/>
            <person name="Noordeloos M.E."/>
            <person name="Ohm R.A."/>
            <person name="Ortiz-Santana B."/>
            <person name="Ovrebo C."/>
            <person name="Racz N."/>
            <person name="Riley R."/>
            <person name="Savchenko A."/>
            <person name="Shiryaev A."/>
            <person name="Soop K."/>
            <person name="Spirin V."/>
            <person name="Szebenyi C."/>
            <person name="Tomsovsky M."/>
            <person name="Tulloss R.E."/>
            <person name="Uehling J."/>
            <person name="Grigoriev I.V."/>
            <person name="Vagvolgyi C."/>
            <person name="Papp T."/>
            <person name="Martin F.M."/>
            <person name="Miettinen O."/>
            <person name="Hibbett D.S."/>
            <person name="Nagy L.G."/>
        </authorList>
    </citation>
    <scope>NUCLEOTIDE SEQUENCE [LARGE SCALE GENOMIC DNA]</scope>
    <source>
        <strain evidence="3 4">CBS 166.37</strain>
    </source>
</reference>
<sequence>MPTTRAQENVNNAVIIPNSSTAPAPVIPAKTTKKTKKTSVQRLNEDIAAEAADQPLKLTHTEQILEDSGISVAPPQRDWSATATIPPQPAHQISGHVHQSDIAQMSAKSAEIISTDDIASPVESSSELPPSAKSPSVLLPPEITVGHSNSDSGSDPASPQETPSELPSPEITANDSAFGSESGSEFNSNTGSIYSDESENMVTPHKVADGKCPRSNSSISPSASCHAKSGRLSVAHSSATSESVTCEHSPTSLQSDPPVIEDELQGSSKVTGGFSHGRTVLYNMADKDNEMEVDFAAPQPIHDASPHTSMNQDIQSKLGPILEKLSGHYSPVAKSNPYIFINEDNIWSVKGQYAKAIIENETIGWIASSSGQLTLPILAVYIFIFKIIIY</sequence>
<dbReference type="EMBL" id="ML213718">
    <property type="protein sequence ID" value="TFK31694.1"/>
    <property type="molecule type" value="Genomic_DNA"/>
</dbReference>